<dbReference type="Pfam" id="PF13551">
    <property type="entry name" value="HTH_29"/>
    <property type="match status" value="1"/>
</dbReference>
<protein>
    <submittedName>
        <fullName evidence="1">Helix-turn-helix domain-containing protein</fullName>
    </submittedName>
</protein>
<dbReference type="EMBL" id="WTYA01000005">
    <property type="protein sequence ID" value="MXP28869.1"/>
    <property type="molecule type" value="Genomic_DNA"/>
</dbReference>
<sequence>MIVIPDKDSRCLEIERLIAAGRGVCESCREIGISEKTFYRWRKQRDGELSS</sequence>
<gene>
    <name evidence="1" type="ORF">GRI58_08545</name>
</gene>
<name>A0A845AHF8_9SPHN</name>
<dbReference type="OrthoDB" id="9809060at2"/>
<dbReference type="RefSeq" id="WP_160753136.1">
    <property type="nucleotide sequence ID" value="NZ_WTYA01000005.1"/>
</dbReference>
<proteinExistence type="predicted"/>
<evidence type="ECO:0000313" key="1">
    <source>
        <dbReference type="EMBL" id="MXP28869.1"/>
    </source>
</evidence>
<evidence type="ECO:0000313" key="2">
    <source>
        <dbReference type="Proteomes" id="UP000439780"/>
    </source>
</evidence>
<dbReference type="Proteomes" id="UP000439780">
    <property type="component" value="Unassembled WGS sequence"/>
</dbReference>
<reference evidence="1 2" key="1">
    <citation type="submission" date="2019-12" db="EMBL/GenBank/DDBJ databases">
        <title>Genomic-based taxomic classification of the family Erythrobacteraceae.</title>
        <authorList>
            <person name="Xu L."/>
        </authorList>
    </citation>
    <scope>NUCLEOTIDE SEQUENCE [LARGE SCALE GENOMIC DNA]</scope>
    <source>
        <strain evidence="1 2">KEMB 9005-328</strain>
    </source>
</reference>
<dbReference type="AlphaFoldDB" id="A0A845AHF8"/>
<accession>A0A845AHF8</accession>
<keyword evidence="2" id="KW-1185">Reference proteome</keyword>
<organism evidence="1 2">
    <name type="scientific">Qipengyuania algicida</name>
    <dbReference type="NCBI Taxonomy" id="1836209"/>
    <lineage>
        <taxon>Bacteria</taxon>
        <taxon>Pseudomonadati</taxon>
        <taxon>Pseudomonadota</taxon>
        <taxon>Alphaproteobacteria</taxon>
        <taxon>Sphingomonadales</taxon>
        <taxon>Erythrobacteraceae</taxon>
        <taxon>Qipengyuania</taxon>
    </lineage>
</organism>
<comment type="caution">
    <text evidence="1">The sequence shown here is derived from an EMBL/GenBank/DDBJ whole genome shotgun (WGS) entry which is preliminary data.</text>
</comment>